<gene>
    <name evidence="3" type="ORF">GCM10022289_09030</name>
</gene>
<keyword evidence="1" id="KW-0597">Phosphoprotein</keyword>
<sequence>MKKSRQLDFSYLIEMVGDDPVFLADFFKTFIEHTPVYLAEMDCALANKNWSKVANYAHKIKPTFTYVGRNDAKQLVEAIEYHARNKIALEKIPSDVDELKLMCADICKQLEQEQIKLTSKR</sequence>
<reference evidence="4" key="1">
    <citation type="journal article" date="2019" name="Int. J. Syst. Evol. Microbiol.">
        <title>The Global Catalogue of Microorganisms (GCM) 10K type strain sequencing project: providing services to taxonomists for standard genome sequencing and annotation.</title>
        <authorList>
            <consortium name="The Broad Institute Genomics Platform"/>
            <consortium name="The Broad Institute Genome Sequencing Center for Infectious Disease"/>
            <person name="Wu L."/>
            <person name="Ma J."/>
        </authorList>
    </citation>
    <scope>NUCLEOTIDE SEQUENCE [LARGE SCALE GENOMIC DNA]</scope>
    <source>
        <strain evidence="4">JCM 17626</strain>
    </source>
</reference>
<evidence type="ECO:0000259" key="2">
    <source>
        <dbReference type="PROSITE" id="PS50894"/>
    </source>
</evidence>
<accession>A0ABP8B648</accession>
<protein>
    <recommendedName>
        <fullName evidence="2">HPt domain-containing protein</fullName>
    </recommendedName>
</protein>
<evidence type="ECO:0000313" key="4">
    <source>
        <dbReference type="Proteomes" id="UP001501772"/>
    </source>
</evidence>
<feature type="modified residue" description="Phosphohistidine" evidence="1">
    <location>
        <position position="58"/>
    </location>
</feature>
<dbReference type="SUPFAM" id="SSF47226">
    <property type="entry name" value="Histidine-containing phosphotransfer domain, HPT domain"/>
    <property type="match status" value="1"/>
</dbReference>
<evidence type="ECO:0000256" key="1">
    <source>
        <dbReference type="PROSITE-ProRule" id="PRU00110"/>
    </source>
</evidence>
<comment type="caution">
    <text evidence="3">The sequence shown here is derived from an EMBL/GenBank/DDBJ whole genome shotgun (WGS) entry which is preliminary data.</text>
</comment>
<feature type="domain" description="HPt" evidence="2">
    <location>
        <begin position="19"/>
        <end position="113"/>
    </location>
</feature>
<name>A0ABP8B648_9SPHI</name>
<keyword evidence="4" id="KW-1185">Reference proteome</keyword>
<dbReference type="EMBL" id="BAABBY010000002">
    <property type="protein sequence ID" value="GAA4199143.1"/>
    <property type="molecule type" value="Genomic_DNA"/>
</dbReference>
<organism evidence="3 4">
    <name type="scientific">Pedobacter jeongneungensis</name>
    <dbReference type="NCBI Taxonomy" id="947309"/>
    <lineage>
        <taxon>Bacteria</taxon>
        <taxon>Pseudomonadati</taxon>
        <taxon>Bacteroidota</taxon>
        <taxon>Sphingobacteriia</taxon>
        <taxon>Sphingobacteriales</taxon>
        <taxon>Sphingobacteriaceae</taxon>
        <taxon>Pedobacter</taxon>
    </lineage>
</organism>
<dbReference type="Proteomes" id="UP001501772">
    <property type="component" value="Unassembled WGS sequence"/>
</dbReference>
<dbReference type="Pfam" id="PF01627">
    <property type="entry name" value="Hpt"/>
    <property type="match status" value="1"/>
</dbReference>
<dbReference type="Gene3D" id="1.20.120.160">
    <property type="entry name" value="HPT domain"/>
    <property type="match status" value="1"/>
</dbReference>
<dbReference type="PROSITE" id="PS50894">
    <property type="entry name" value="HPT"/>
    <property type="match status" value="1"/>
</dbReference>
<dbReference type="RefSeq" id="WP_344849818.1">
    <property type="nucleotide sequence ID" value="NZ_BAABBY010000002.1"/>
</dbReference>
<proteinExistence type="predicted"/>
<evidence type="ECO:0000313" key="3">
    <source>
        <dbReference type="EMBL" id="GAA4199143.1"/>
    </source>
</evidence>
<dbReference type="InterPro" id="IPR036641">
    <property type="entry name" value="HPT_dom_sf"/>
</dbReference>
<dbReference type="InterPro" id="IPR008207">
    <property type="entry name" value="Sig_transdc_His_kin_Hpt_dom"/>
</dbReference>